<evidence type="ECO:0000313" key="2">
    <source>
        <dbReference type="Proteomes" id="UP000625711"/>
    </source>
</evidence>
<dbReference type="AlphaFoldDB" id="A0A834MLJ9"/>
<evidence type="ECO:0000313" key="1">
    <source>
        <dbReference type="EMBL" id="KAF7282794.1"/>
    </source>
</evidence>
<keyword evidence="2" id="KW-1185">Reference proteome</keyword>
<dbReference type="Proteomes" id="UP000625711">
    <property type="component" value="Unassembled WGS sequence"/>
</dbReference>
<organism evidence="1 2">
    <name type="scientific">Rhynchophorus ferrugineus</name>
    <name type="common">Red palm weevil</name>
    <name type="synonym">Curculio ferrugineus</name>
    <dbReference type="NCBI Taxonomy" id="354439"/>
    <lineage>
        <taxon>Eukaryota</taxon>
        <taxon>Metazoa</taxon>
        <taxon>Ecdysozoa</taxon>
        <taxon>Arthropoda</taxon>
        <taxon>Hexapoda</taxon>
        <taxon>Insecta</taxon>
        <taxon>Pterygota</taxon>
        <taxon>Neoptera</taxon>
        <taxon>Endopterygota</taxon>
        <taxon>Coleoptera</taxon>
        <taxon>Polyphaga</taxon>
        <taxon>Cucujiformia</taxon>
        <taxon>Curculionidae</taxon>
        <taxon>Dryophthorinae</taxon>
        <taxon>Rhynchophorus</taxon>
    </lineage>
</organism>
<dbReference type="EMBL" id="JAACXV010000156">
    <property type="protein sequence ID" value="KAF7282794.1"/>
    <property type="molecule type" value="Genomic_DNA"/>
</dbReference>
<protein>
    <submittedName>
        <fullName evidence="1">Uncharacterized protein</fullName>
    </submittedName>
</protein>
<accession>A0A834MLJ9</accession>
<proteinExistence type="predicted"/>
<comment type="caution">
    <text evidence="1">The sequence shown here is derived from an EMBL/GenBank/DDBJ whole genome shotgun (WGS) entry which is preliminary data.</text>
</comment>
<dbReference type="PROSITE" id="PS51257">
    <property type="entry name" value="PROKAR_LIPOPROTEIN"/>
    <property type="match status" value="1"/>
</dbReference>
<sequence length="136" mass="14712">MPLLSSRSTRAQLSCYCCSSSSSSSCGAAAASAVDGGRIPRSAPRRWDVRADCLCPAEASGAFLNSRGMSVAPRQQGHSRRFKVKTRRCTLGPEGKSMPAVVFSPSASYRFRFGLFGFRSNADVPPEYEVTIPRLR</sequence>
<reference evidence="1" key="1">
    <citation type="submission" date="2020-08" db="EMBL/GenBank/DDBJ databases">
        <title>Genome sequencing and assembly of the red palm weevil Rhynchophorus ferrugineus.</title>
        <authorList>
            <person name="Dias G.B."/>
            <person name="Bergman C.M."/>
            <person name="Manee M."/>
        </authorList>
    </citation>
    <scope>NUCLEOTIDE SEQUENCE</scope>
    <source>
        <strain evidence="1">AA-2017</strain>
        <tissue evidence="1">Whole larva</tissue>
    </source>
</reference>
<name>A0A834MLJ9_RHYFE</name>
<gene>
    <name evidence="1" type="ORF">GWI33_001942</name>
</gene>